<dbReference type="Pfam" id="PF00067">
    <property type="entry name" value="p450"/>
    <property type="match status" value="1"/>
</dbReference>
<comment type="similarity">
    <text evidence="4 14">Belongs to the cytochrome P450 family.</text>
</comment>
<dbReference type="EnsemblMetazoa" id="SCAU009249-RA">
    <property type="protein sequence ID" value="SCAU009249-PA"/>
    <property type="gene ID" value="SCAU009249"/>
</dbReference>
<dbReference type="Gene3D" id="1.10.630.10">
    <property type="entry name" value="Cytochrome P450"/>
    <property type="match status" value="1"/>
</dbReference>
<evidence type="ECO:0000256" key="14">
    <source>
        <dbReference type="RuleBase" id="RU000461"/>
    </source>
</evidence>
<dbReference type="InterPro" id="IPR001128">
    <property type="entry name" value="Cyt_P450"/>
</dbReference>
<dbReference type="InterPro" id="IPR002401">
    <property type="entry name" value="Cyt_P450_E_grp-I"/>
</dbReference>
<comment type="subcellular location">
    <subcellularLocation>
        <location evidence="3">Endoplasmic reticulum membrane</location>
        <topology evidence="3">Peripheral membrane protein</topology>
    </subcellularLocation>
    <subcellularLocation>
        <location evidence="2">Microsome membrane</location>
        <topology evidence="2">Peripheral membrane protein</topology>
    </subcellularLocation>
</comment>
<evidence type="ECO:0000256" key="1">
    <source>
        <dbReference type="ARBA" id="ARBA00001971"/>
    </source>
</evidence>
<reference evidence="16" key="1">
    <citation type="submission" date="2020-05" db="UniProtKB">
        <authorList>
            <consortium name="EnsemblMetazoa"/>
        </authorList>
    </citation>
    <scope>IDENTIFICATION</scope>
    <source>
        <strain evidence="16">USDA</strain>
    </source>
</reference>
<dbReference type="GO" id="GO:0004497">
    <property type="term" value="F:monooxygenase activity"/>
    <property type="evidence" value="ECO:0007669"/>
    <property type="project" value="UniProtKB-KW"/>
</dbReference>
<evidence type="ECO:0000256" key="3">
    <source>
        <dbReference type="ARBA" id="ARBA00004406"/>
    </source>
</evidence>
<dbReference type="InterPro" id="IPR017972">
    <property type="entry name" value="Cyt_P450_CS"/>
</dbReference>
<dbReference type="InterPro" id="IPR036396">
    <property type="entry name" value="Cyt_P450_sf"/>
</dbReference>
<keyword evidence="12 15" id="KW-0472">Membrane</keyword>
<evidence type="ECO:0000256" key="5">
    <source>
        <dbReference type="ARBA" id="ARBA00022617"/>
    </source>
</evidence>
<evidence type="ECO:0000256" key="12">
    <source>
        <dbReference type="ARBA" id="ARBA00023136"/>
    </source>
</evidence>
<dbReference type="PANTHER" id="PTHR24292:SF100">
    <property type="entry name" value="CYTOCHROME P450 6A16, ISOFORM B-RELATED"/>
    <property type="match status" value="1"/>
</dbReference>
<evidence type="ECO:0000256" key="2">
    <source>
        <dbReference type="ARBA" id="ARBA00004174"/>
    </source>
</evidence>
<keyword evidence="15" id="KW-1133">Transmembrane helix</keyword>
<sequence>MNYWLLIGWICISAVYAFLKLKFSYWDLRGVKQMVPGRLWGNFDKLTSVNNCEVWQEIYDELKGKVQLAGTYIFTRPIALILDLDLVKTILIKDFHMFSDRSAYSNPKDILSQHLFSADTKLWKSLRGKLTPTFTTGKMRFMFPTMVEVSQKFIATFEEGLQKIPDRCVDIYDWNGRFTTDVIGSCVFGIDCNSLNDPNGEFRKIGRRTFGFSPSGIRWRLFKQVYIKYFRFLGARRFSHVLENFFLRIVNDTVLERERRNIHRNDFIDILIELKNRRDENGKPLLSIDLMAAQLFVFFAAGFETSSSNMSYALFELAKNPDKQQKLREEICQVMKRYNNELSYEAMMEMTYLHEVITETLRLYPALVTLQRICMEDYQVPGTDITLEKGTIVAIPVKAIHYDPQIYENPHEFLPERFEPEEIQNRHPQAFLGFGDGPRNCIGLRFGRMQVKVGLIALLRQYKFSISPKTPQVMEISKHSLAQVPAKGVWLRVDKL</sequence>
<keyword evidence="7" id="KW-0256">Endoplasmic reticulum</keyword>
<keyword evidence="5 13" id="KW-0349">Heme</keyword>
<dbReference type="FunFam" id="1.10.630.10:FF:000042">
    <property type="entry name" value="Cytochrome P450"/>
    <property type="match status" value="1"/>
</dbReference>
<dbReference type="AlphaFoldDB" id="A0A1I8PLQ9"/>
<dbReference type="GO" id="GO:0016705">
    <property type="term" value="F:oxidoreductase activity, acting on paired donors, with incorporation or reduction of molecular oxygen"/>
    <property type="evidence" value="ECO:0007669"/>
    <property type="project" value="InterPro"/>
</dbReference>
<keyword evidence="6 13" id="KW-0479">Metal-binding</keyword>
<dbReference type="GO" id="GO:0005789">
    <property type="term" value="C:endoplasmic reticulum membrane"/>
    <property type="evidence" value="ECO:0007669"/>
    <property type="project" value="UniProtKB-SubCell"/>
</dbReference>
<dbReference type="PRINTS" id="PR00463">
    <property type="entry name" value="EP450I"/>
</dbReference>
<organism evidence="16 17">
    <name type="scientific">Stomoxys calcitrans</name>
    <name type="common">Stable fly</name>
    <name type="synonym">Conops calcitrans</name>
    <dbReference type="NCBI Taxonomy" id="35570"/>
    <lineage>
        <taxon>Eukaryota</taxon>
        <taxon>Metazoa</taxon>
        <taxon>Ecdysozoa</taxon>
        <taxon>Arthropoda</taxon>
        <taxon>Hexapoda</taxon>
        <taxon>Insecta</taxon>
        <taxon>Pterygota</taxon>
        <taxon>Neoptera</taxon>
        <taxon>Endopterygota</taxon>
        <taxon>Diptera</taxon>
        <taxon>Brachycera</taxon>
        <taxon>Muscomorpha</taxon>
        <taxon>Muscoidea</taxon>
        <taxon>Muscidae</taxon>
        <taxon>Stomoxys</taxon>
    </lineage>
</organism>
<protein>
    <recommendedName>
        <fullName evidence="18">Cytochrome P450</fullName>
    </recommendedName>
</protein>
<dbReference type="VEuPathDB" id="VectorBase:SCAU009249"/>
<accession>A0A1I8PLQ9</accession>
<dbReference type="PRINTS" id="PR00385">
    <property type="entry name" value="P450"/>
</dbReference>
<keyword evidence="17" id="KW-1185">Reference proteome</keyword>
<evidence type="ECO:0000313" key="17">
    <source>
        <dbReference type="Proteomes" id="UP000095300"/>
    </source>
</evidence>
<proteinExistence type="inferred from homology"/>
<dbReference type="PANTHER" id="PTHR24292">
    <property type="entry name" value="CYTOCHROME P450"/>
    <property type="match status" value="1"/>
</dbReference>
<keyword evidence="9 14" id="KW-0560">Oxidoreductase</keyword>
<keyword evidence="11 14" id="KW-0503">Monooxygenase</keyword>
<evidence type="ECO:0000256" key="11">
    <source>
        <dbReference type="ARBA" id="ARBA00023033"/>
    </source>
</evidence>
<dbReference type="STRING" id="35570.A0A1I8PLQ9"/>
<keyword evidence="15" id="KW-0812">Transmembrane</keyword>
<name>A0A1I8PLQ9_STOCA</name>
<dbReference type="GO" id="GO:0005506">
    <property type="term" value="F:iron ion binding"/>
    <property type="evidence" value="ECO:0007669"/>
    <property type="project" value="InterPro"/>
</dbReference>
<evidence type="ECO:0000256" key="15">
    <source>
        <dbReference type="SAM" id="Phobius"/>
    </source>
</evidence>
<keyword evidence="10 13" id="KW-0408">Iron</keyword>
<gene>
    <name evidence="16" type="primary">106093433</name>
</gene>
<evidence type="ECO:0000256" key="7">
    <source>
        <dbReference type="ARBA" id="ARBA00022824"/>
    </source>
</evidence>
<evidence type="ECO:0000256" key="13">
    <source>
        <dbReference type="PIRSR" id="PIRSR602401-1"/>
    </source>
</evidence>
<evidence type="ECO:0000256" key="6">
    <source>
        <dbReference type="ARBA" id="ARBA00022723"/>
    </source>
</evidence>
<dbReference type="Proteomes" id="UP000095300">
    <property type="component" value="Unassembled WGS sequence"/>
</dbReference>
<comment type="cofactor">
    <cofactor evidence="1 13">
        <name>heme</name>
        <dbReference type="ChEBI" id="CHEBI:30413"/>
    </cofactor>
</comment>
<dbReference type="GO" id="GO:0020037">
    <property type="term" value="F:heme binding"/>
    <property type="evidence" value="ECO:0007669"/>
    <property type="project" value="InterPro"/>
</dbReference>
<evidence type="ECO:0000256" key="10">
    <source>
        <dbReference type="ARBA" id="ARBA00023004"/>
    </source>
</evidence>
<evidence type="ECO:0000256" key="4">
    <source>
        <dbReference type="ARBA" id="ARBA00010617"/>
    </source>
</evidence>
<evidence type="ECO:0000313" key="16">
    <source>
        <dbReference type="EnsemblMetazoa" id="SCAU009249-PA"/>
    </source>
</evidence>
<dbReference type="InterPro" id="IPR050476">
    <property type="entry name" value="Insect_CytP450_Detox"/>
</dbReference>
<keyword evidence="8" id="KW-0492">Microsome</keyword>
<evidence type="ECO:0000256" key="9">
    <source>
        <dbReference type="ARBA" id="ARBA00023002"/>
    </source>
</evidence>
<dbReference type="CDD" id="cd11056">
    <property type="entry name" value="CYP6-like"/>
    <property type="match status" value="1"/>
</dbReference>
<dbReference type="PROSITE" id="PS00086">
    <property type="entry name" value="CYTOCHROME_P450"/>
    <property type="match status" value="1"/>
</dbReference>
<feature type="transmembrane region" description="Helical" evidence="15">
    <location>
        <begin position="6"/>
        <end position="23"/>
    </location>
</feature>
<feature type="binding site" description="axial binding residue" evidence="13">
    <location>
        <position position="441"/>
    </location>
    <ligand>
        <name>heme</name>
        <dbReference type="ChEBI" id="CHEBI:30413"/>
    </ligand>
    <ligandPart>
        <name>Fe</name>
        <dbReference type="ChEBI" id="CHEBI:18248"/>
    </ligandPart>
</feature>
<evidence type="ECO:0000256" key="8">
    <source>
        <dbReference type="ARBA" id="ARBA00022848"/>
    </source>
</evidence>
<evidence type="ECO:0008006" key="18">
    <source>
        <dbReference type="Google" id="ProtNLM"/>
    </source>
</evidence>
<dbReference type="SUPFAM" id="SSF48264">
    <property type="entry name" value="Cytochrome P450"/>
    <property type="match status" value="1"/>
</dbReference>